<accession>A0AAV2ZFU3</accession>
<evidence type="ECO:0000313" key="3">
    <source>
        <dbReference type="Proteomes" id="UP001146120"/>
    </source>
</evidence>
<dbReference type="AlphaFoldDB" id="A0AAV2ZFU3"/>
<sequence length="101" mass="10875">MKKGTTATKPPTPATPEPKAPPRSTARSQSQDDTADTDELSNGTSTSNTSDSTTTLLQVTQHRKILYNPSAGDVHRREQGSRSRDDVHICEVSVTEAPIDV</sequence>
<keyword evidence="3" id="KW-1185">Reference proteome</keyword>
<evidence type="ECO:0000256" key="1">
    <source>
        <dbReference type="SAM" id="MobiDB-lite"/>
    </source>
</evidence>
<comment type="caution">
    <text evidence="2">The sequence shown here is derived from an EMBL/GenBank/DDBJ whole genome shotgun (WGS) entry which is preliminary data.</text>
</comment>
<gene>
    <name evidence="2" type="ORF">N0F65_012258</name>
</gene>
<feature type="region of interest" description="Disordered" evidence="1">
    <location>
        <begin position="1"/>
        <end position="87"/>
    </location>
</feature>
<dbReference type="Proteomes" id="UP001146120">
    <property type="component" value="Unassembled WGS sequence"/>
</dbReference>
<name>A0AAV2ZFU3_9STRA</name>
<feature type="compositionally biased region" description="Low complexity" evidence="1">
    <location>
        <begin position="41"/>
        <end position="55"/>
    </location>
</feature>
<evidence type="ECO:0000313" key="2">
    <source>
        <dbReference type="EMBL" id="DBA04675.1"/>
    </source>
</evidence>
<organism evidence="2 3">
    <name type="scientific">Lagenidium giganteum</name>
    <dbReference type="NCBI Taxonomy" id="4803"/>
    <lineage>
        <taxon>Eukaryota</taxon>
        <taxon>Sar</taxon>
        <taxon>Stramenopiles</taxon>
        <taxon>Oomycota</taxon>
        <taxon>Peronosporomycetes</taxon>
        <taxon>Pythiales</taxon>
        <taxon>Pythiaceae</taxon>
    </lineage>
</organism>
<proteinExistence type="predicted"/>
<protein>
    <submittedName>
        <fullName evidence="2">Uncharacterized protein</fullName>
    </submittedName>
</protein>
<feature type="compositionally biased region" description="Pro residues" evidence="1">
    <location>
        <begin position="10"/>
        <end position="21"/>
    </location>
</feature>
<feature type="compositionally biased region" description="Basic and acidic residues" evidence="1">
    <location>
        <begin position="73"/>
        <end position="87"/>
    </location>
</feature>
<reference evidence="2" key="1">
    <citation type="submission" date="2022-11" db="EMBL/GenBank/DDBJ databases">
        <authorList>
            <person name="Morgan W.R."/>
            <person name="Tartar A."/>
        </authorList>
    </citation>
    <scope>NUCLEOTIDE SEQUENCE</scope>
    <source>
        <strain evidence="2">ARSEF 373</strain>
    </source>
</reference>
<reference evidence="2" key="2">
    <citation type="journal article" date="2023" name="Microbiol Resour">
        <title>Decontamination and Annotation of the Draft Genome Sequence of the Oomycete Lagenidium giganteum ARSEF 373.</title>
        <authorList>
            <person name="Morgan W.R."/>
            <person name="Tartar A."/>
        </authorList>
    </citation>
    <scope>NUCLEOTIDE SEQUENCE</scope>
    <source>
        <strain evidence="2">ARSEF 373</strain>
    </source>
</reference>
<dbReference type="EMBL" id="DAKRPA010000006">
    <property type="protein sequence ID" value="DBA04675.1"/>
    <property type="molecule type" value="Genomic_DNA"/>
</dbReference>